<gene>
    <name evidence="2" type="ORF">EJ03DRAFT_349643</name>
</gene>
<evidence type="ECO:0000313" key="3">
    <source>
        <dbReference type="Proteomes" id="UP000799436"/>
    </source>
</evidence>
<accession>A0A6G1LF32</accession>
<organism evidence="2 3">
    <name type="scientific">Teratosphaeria nubilosa</name>
    <dbReference type="NCBI Taxonomy" id="161662"/>
    <lineage>
        <taxon>Eukaryota</taxon>
        <taxon>Fungi</taxon>
        <taxon>Dikarya</taxon>
        <taxon>Ascomycota</taxon>
        <taxon>Pezizomycotina</taxon>
        <taxon>Dothideomycetes</taxon>
        <taxon>Dothideomycetidae</taxon>
        <taxon>Mycosphaerellales</taxon>
        <taxon>Teratosphaeriaceae</taxon>
        <taxon>Teratosphaeria</taxon>
    </lineage>
</organism>
<dbReference type="AlphaFoldDB" id="A0A6G1LF32"/>
<evidence type="ECO:0000256" key="1">
    <source>
        <dbReference type="SAM" id="MobiDB-lite"/>
    </source>
</evidence>
<protein>
    <recommendedName>
        <fullName evidence="4">Fork-head domain-containing protein</fullName>
    </recommendedName>
</protein>
<feature type="compositionally biased region" description="Polar residues" evidence="1">
    <location>
        <begin position="291"/>
        <end position="300"/>
    </location>
</feature>
<dbReference type="Proteomes" id="UP000799436">
    <property type="component" value="Unassembled WGS sequence"/>
</dbReference>
<dbReference type="EMBL" id="ML995820">
    <property type="protein sequence ID" value="KAF2771230.1"/>
    <property type="molecule type" value="Genomic_DNA"/>
</dbReference>
<feature type="region of interest" description="Disordered" evidence="1">
    <location>
        <begin position="88"/>
        <end position="255"/>
    </location>
</feature>
<feature type="region of interest" description="Disordered" evidence="1">
    <location>
        <begin position="656"/>
        <end position="841"/>
    </location>
</feature>
<feature type="region of interest" description="Disordered" evidence="1">
    <location>
        <begin position="933"/>
        <end position="954"/>
    </location>
</feature>
<evidence type="ECO:0000313" key="2">
    <source>
        <dbReference type="EMBL" id="KAF2771230.1"/>
    </source>
</evidence>
<feature type="region of interest" description="Disordered" evidence="1">
    <location>
        <begin position="274"/>
        <end position="414"/>
    </location>
</feature>
<feature type="compositionally biased region" description="Basic and acidic residues" evidence="1">
    <location>
        <begin position="381"/>
        <end position="406"/>
    </location>
</feature>
<sequence length="1005" mass="107720">MGVEQSLLTADHDDAAPVDDTISGIAIKGASQHASPNMGLSRIARSASNTSLPVSEDTGDYTIRGAAAAQKSQNTENGAREEQQRILDQSNSTLNLDASIPRASTLETSSRDAPDDVSSVGEATTTSSIPRCKDNIRPVQRPPDATTELVFGKSIEVSGAPVPRSPPPIQSPSTHREFYRQAPTPEAALSPTHEIDGMTDDAARNSLSEKHAPPASLKLQDKHYDEADELAQQSFTGPHKPTCPADDGGQKPKKPIFVRKKVLKPAQECNVISSNKDPQISAPAVAHPHLQESTISNVSLQRDIGGVSPREMSRTATNPRSDPDSIELGEGSTKKTSEDGTTAAIPKITQPFPEYPSQQAEKARSESRMEVMLPEIPESPSEPRRDDHNTRSEPEVASEKGKDAARARLTSQTARRTKFQHRSCSDCGIIVSTKSSVARFSCLSCQEAPKIASPASGAVEQPGKGPRAEGECRPSQEQIAQLDVHEADIVGQLVTEMPDDGDLTHTATATEPSPDSAAAIKNTVGPSCAESRKVTASPALGEVAGTASSQQARRARGKHNTHPYHRMIGMALCDRGPLQAKAIAAWIVENVPGMDGATEKGSMLGNVSGIVSLNVNRKGKQLFKYRPWKAGDSTEFGAGTWIELQPDKLDKHDRWDPVLKEPVSPPRALKEQSVNTGHGLEASHSGTKPSSAVLAGSKTCTQSDSEGQRPSISPNIDTPRPALEDDESSDEEPLSKIRPVMRRGASAPAAGMLASTDDNLMETGRTPVAAMKASTSHTPALKSGGILDSLQTSHPVSQLSSHQASPLPDLMDIDPDDASRNGASAAQKPATGRSHDVRPNCEPLGLQVTAEEARGKTVEEIIELDSKLVTHSVNSLYVDWPEYAPENHIDKRAIMAEIKKRPTRKQMFGKPACYSRLAGSVNQAELTARFVEQTTSKHSLREAPQSKASDGGKENIKQFDSLEDFFGLPKDPLAILVDGKLAYRDGTRNEDGELLQAKTIYRTGL</sequence>
<evidence type="ECO:0008006" key="4">
    <source>
        <dbReference type="Google" id="ProtNLM"/>
    </source>
</evidence>
<dbReference type="OrthoDB" id="5431456at2759"/>
<proteinExistence type="predicted"/>
<feature type="compositionally biased region" description="Polar residues" evidence="1">
    <location>
        <begin position="789"/>
        <end position="804"/>
    </location>
</feature>
<keyword evidence="3" id="KW-1185">Reference proteome</keyword>
<feature type="compositionally biased region" description="Polar residues" evidence="1">
    <location>
        <begin position="698"/>
        <end position="716"/>
    </location>
</feature>
<name>A0A6G1LF32_9PEZI</name>
<reference evidence="2" key="1">
    <citation type="journal article" date="2020" name="Stud. Mycol.">
        <title>101 Dothideomycetes genomes: a test case for predicting lifestyles and emergence of pathogens.</title>
        <authorList>
            <person name="Haridas S."/>
            <person name="Albert R."/>
            <person name="Binder M."/>
            <person name="Bloem J."/>
            <person name="Labutti K."/>
            <person name="Salamov A."/>
            <person name="Andreopoulos B."/>
            <person name="Baker S."/>
            <person name="Barry K."/>
            <person name="Bills G."/>
            <person name="Bluhm B."/>
            <person name="Cannon C."/>
            <person name="Castanera R."/>
            <person name="Culley D."/>
            <person name="Daum C."/>
            <person name="Ezra D."/>
            <person name="Gonzalez J."/>
            <person name="Henrissat B."/>
            <person name="Kuo A."/>
            <person name="Liang C."/>
            <person name="Lipzen A."/>
            <person name="Lutzoni F."/>
            <person name="Magnuson J."/>
            <person name="Mondo S."/>
            <person name="Nolan M."/>
            <person name="Ohm R."/>
            <person name="Pangilinan J."/>
            <person name="Park H.-J."/>
            <person name="Ramirez L."/>
            <person name="Alfaro M."/>
            <person name="Sun H."/>
            <person name="Tritt A."/>
            <person name="Yoshinaga Y."/>
            <person name="Zwiers L.-H."/>
            <person name="Turgeon B."/>
            <person name="Goodwin S."/>
            <person name="Spatafora J."/>
            <person name="Crous P."/>
            <person name="Grigoriev I."/>
        </authorList>
    </citation>
    <scope>NUCLEOTIDE SEQUENCE</scope>
    <source>
        <strain evidence="2">CBS 116005</strain>
    </source>
</reference>
<feature type="compositionally biased region" description="Basic and acidic residues" evidence="1">
    <location>
        <begin position="193"/>
        <end position="212"/>
    </location>
</feature>